<keyword evidence="2" id="KW-1185">Reference proteome</keyword>
<organism evidence="1 2">
    <name type="scientific">Angustibacter luteus</name>
    <dbReference type="NCBI Taxonomy" id="658456"/>
    <lineage>
        <taxon>Bacteria</taxon>
        <taxon>Bacillati</taxon>
        <taxon>Actinomycetota</taxon>
        <taxon>Actinomycetes</taxon>
        <taxon>Kineosporiales</taxon>
        <taxon>Kineosporiaceae</taxon>
    </lineage>
</organism>
<evidence type="ECO:0000313" key="2">
    <source>
        <dbReference type="Proteomes" id="UP001596189"/>
    </source>
</evidence>
<dbReference type="InterPro" id="IPR045596">
    <property type="entry name" value="DUF6459"/>
</dbReference>
<dbReference type="RefSeq" id="WP_345715044.1">
    <property type="nucleotide sequence ID" value="NZ_BAABFP010000002.1"/>
</dbReference>
<gene>
    <name evidence="1" type="ORF">ACFQDO_14090</name>
</gene>
<proteinExistence type="predicted"/>
<accession>A0ABW1JHP4</accession>
<reference evidence="2" key="1">
    <citation type="journal article" date="2019" name="Int. J. Syst. Evol. Microbiol.">
        <title>The Global Catalogue of Microorganisms (GCM) 10K type strain sequencing project: providing services to taxonomists for standard genome sequencing and annotation.</title>
        <authorList>
            <consortium name="The Broad Institute Genomics Platform"/>
            <consortium name="The Broad Institute Genome Sequencing Center for Infectious Disease"/>
            <person name="Wu L."/>
            <person name="Ma J."/>
        </authorList>
    </citation>
    <scope>NUCLEOTIDE SEQUENCE [LARGE SCALE GENOMIC DNA]</scope>
    <source>
        <strain evidence="2">KACC 14249</strain>
    </source>
</reference>
<comment type="caution">
    <text evidence="1">The sequence shown here is derived from an EMBL/GenBank/DDBJ whole genome shotgun (WGS) entry which is preliminary data.</text>
</comment>
<evidence type="ECO:0000313" key="1">
    <source>
        <dbReference type="EMBL" id="MFC6008263.1"/>
    </source>
</evidence>
<dbReference type="Pfam" id="PF20060">
    <property type="entry name" value="DUF6459"/>
    <property type="match status" value="1"/>
</dbReference>
<sequence>MTATAMTASAMTATATPLRPLPVPDTAPPVEWVGRPGDAAAAGRRPSRAGGQVSVQGVLRLVLATPLDEDDDFGPVPTPRRDLPDPAVWGRGLVQVLLEVMSGQRKGTQLLRWTTPAVYELVRAMTVPPASSAARQRRRSRVGSLHVCEPADGVAELAAVVTGQERTHAMALRLEGHDGRWRVTAFETC</sequence>
<name>A0ABW1JHP4_9ACTN</name>
<dbReference type="Proteomes" id="UP001596189">
    <property type="component" value="Unassembled WGS sequence"/>
</dbReference>
<dbReference type="EMBL" id="JBHSRD010000004">
    <property type="protein sequence ID" value="MFC6008263.1"/>
    <property type="molecule type" value="Genomic_DNA"/>
</dbReference>
<protein>
    <submittedName>
        <fullName evidence="1">Rv3235 family protein</fullName>
    </submittedName>
</protein>